<dbReference type="Proteomes" id="UP001432027">
    <property type="component" value="Unassembled WGS sequence"/>
</dbReference>
<organism evidence="2 3">
    <name type="scientific">Pristionchus entomophagus</name>
    <dbReference type="NCBI Taxonomy" id="358040"/>
    <lineage>
        <taxon>Eukaryota</taxon>
        <taxon>Metazoa</taxon>
        <taxon>Ecdysozoa</taxon>
        <taxon>Nematoda</taxon>
        <taxon>Chromadorea</taxon>
        <taxon>Rhabditida</taxon>
        <taxon>Rhabditina</taxon>
        <taxon>Diplogasteromorpha</taxon>
        <taxon>Diplogasteroidea</taxon>
        <taxon>Neodiplogasteridae</taxon>
        <taxon>Pristionchus</taxon>
    </lineage>
</organism>
<evidence type="ECO:0000256" key="1">
    <source>
        <dbReference type="SAM" id="MobiDB-lite"/>
    </source>
</evidence>
<dbReference type="EMBL" id="BTSX01000002">
    <property type="protein sequence ID" value="GMS83257.1"/>
    <property type="molecule type" value="Genomic_DNA"/>
</dbReference>
<feature type="compositionally biased region" description="Polar residues" evidence="1">
    <location>
        <begin position="243"/>
        <end position="255"/>
    </location>
</feature>
<accession>A0AAV5SKM5</accession>
<reference evidence="2" key="1">
    <citation type="submission" date="2023-10" db="EMBL/GenBank/DDBJ databases">
        <title>Genome assembly of Pristionchus species.</title>
        <authorList>
            <person name="Yoshida K."/>
            <person name="Sommer R.J."/>
        </authorList>
    </citation>
    <scope>NUCLEOTIDE SEQUENCE</scope>
    <source>
        <strain evidence="2">RS0144</strain>
    </source>
</reference>
<keyword evidence="3" id="KW-1185">Reference proteome</keyword>
<dbReference type="AlphaFoldDB" id="A0AAV5SKM5"/>
<protein>
    <recommendedName>
        <fullName evidence="4">Ribosomal protein</fullName>
    </recommendedName>
</protein>
<name>A0AAV5SKM5_9BILA</name>
<feature type="non-terminal residue" evidence="2">
    <location>
        <position position="1"/>
    </location>
</feature>
<sequence length="268" mass="30408">FSGVIDGIRGDIGSLLLLRNHTLQGCRDSRRKFRPSVDRWSGGCRCCFLRVVETRNGHRCHSHDWVFHLPGRWNRRSFHTVVRPAEHSGPSRGPLRRLPLLYDRRQLDHRSHRCWGDRVGSVPRSRINRSSRPPRSHRSAARLSLRDSDAHRRFPSPLVLAAAGSIFEEWKAAARAPHPLRRLLSGLRPGKEQARRGLLYYWYGAIWRANAECGACRRQQSRRARRVGTWSDCRGSRRHATSAGGSDSCANPSSTEGRRLPAGPNAPS</sequence>
<feature type="compositionally biased region" description="Basic residues" evidence="1">
    <location>
        <begin position="126"/>
        <end position="140"/>
    </location>
</feature>
<evidence type="ECO:0008006" key="4">
    <source>
        <dbReference type="Google" id="ProtNLM"/>
    </source>
</evidence>
<feature type="region of interest" description="Disordered" evidence="1">
    <location>
        <begin position="224"/>
        <end position="268"/>
    </location>
</feature>
<comment type="caution">
    <text evidence="2">The sequence shown here is derived from an EMBL/GenBank/DDBJ whole genome shotgun (WGS) entry which is preliminary data.</text>
</comment>
<proteinExistence type="predicted"/>
<feature type="region of interest" description="Disordered" evidence="1">
    <location>
        <begin position="124"/>
        <end position="144"/>
    </location>
</feature>
<feature type="non-terminal residue" evidence="2">
    <location>
        <position position="268"/>
    </location>
</feature>
<gene>
    <name evidence="2" type="ORF">PENTCL1PPCAC_5432</name>
</gene>
<evidence type="ECO:0000313" key="3">
    <source>
        <dbReference type="Proteomes" id="UP001432027"/>
    </source>
</evidence>
<evidence type="ECO:0000313" key="2">
    <source>
        <dbReference type="EMBL" id="GMS83257.1"/>
    </source>
</evidence>